<evidence type="ECO:0000256" key="4">
    <source>
        <dbReference type="ARBA" id="ARBA00022692"/>
    </source>
</evidence>
<keyword evidence="6 8" id="KW-0472">Membrane</keyword>
<feature type="transmembrane region" description="Helical" evidence="8">
    <location>
        <begin position="6"/>
        <end position="30"/>
    </location>
</feature>
<organism evidence="10 11">
    <name type="scientific">Candidatus Thiodiazotropha taylori</name>
    <dbReference type="NCBI Taxonomy" id="2792791"/>
    <lineage>
        <taxon>Bacteria</taxon>
        <taxon>Pseudomonadati</taxon>
        <taxon>Pseudomonadota</taxon>
        <taxon>Gammaproteobacteria</taxon>
        <taxon>Chromatiales</taxon>
        <taxon>Sedimenticolaceae</taxon>
        <taxon>Candidatus Thiodiazotropha</taxon>
    </lineage>
</organism>
<feature type="domain" description="TRAP C4-dicarboxylate transport system permease DctM subunit" evidence="9">
    <location>
        <begin position="5"/>
        <end position="203"/>
    </location>
</feature>
<feature type="transmembrane region" description="Helical" evidence="8">
    <location>
        <begin position="131"/>
        <end position="154"/>
    </location>
</feature>
<evidence type="ECO:0000256" key="6">
    <source>
        <dbReference type="ARBA" id="ARBA00023136"/>
    </source>
</evidence>
<dbReference type="PANTHER" id="PTHR33362">
    <property type="entry name" value="SIALIC ACID TRAP TRANSPORTER PERMEASE PROTEIN SIAT-RELATED"/>
    <property type="match status" value="1"/>
</dbReference>
<evidence type="ECO:0000256" key="8">
    <source>
        <dbReference type="SAM" id="Phobius"/>
    </source>
</evidence>
<accession>A0A9E4N3J2</accession>
<keyword evidence="5 8" id="KW-1133">Transmembrane helix</keyword>
<evidence type="ECO:0000256" key="2">
    <source>
        <dbReference type="ARBA" id="ARBA00022475"/>
    </source>
</evidence>
<gene>
    <name evidence="10" type="ORF">JAZ07_09280</name>
</gene>
<feature type="transmembrane region" description="Helical" evidence="8">
    <location>
        <begin position="90"/>
        <end position="119"/>
    </location>
</feature>
<dbReference type="InterPro" id="IPR004681">
    <property type="entry name" value="TRAP_DctM"/>
</dbReference>
<keyword evidence="3 7" id="KW-0997">Cell inner membrane</keyword>
<evidence type="ECO:0000256" key="1">
    <source>
        <dbReference type="ARBA" id="ARBA00004429"/>
    </source>
</evidence>
<evidence type="ECO:0000259" key="9">
    <source>
        <dbReference type="Pfam" id="PF06808"/>
    </source>
</evidence>
<keyword evidence="7" id="KW-0813">Transport</keyword>
<dbReference type="GO" id="GO:0022857">
    <property type="term" value="F:transmembrane transporter activity"/>
    <property type="evidence" value="ECO:0007669"/>
    <property type="project" value="UniProtKB-UniRule"/>
</dbReference>
<feature type="transmembrane region" description="Helical" evidence="8">
    <location>
        <begin position="51"/>
        <end position="70"/>
    </location>
</feature>
<comment type="subcellular location">
    <subcellularLocation>
        <location evidence="1 7">Cell inner membrane</location>
        <topology evidence="1 7">Multi-pass membrane protein</topology>
    </subcellularLocation>
</comment>
<comment type="function">
    <text evidence="7">Part of the tripartite ATP-independent periplasmic (TRAP) transport system.</text>
</comment>
<keyword evidence="2" id="KW-1003">Cell membrane</keyword>
<dbReference type="InterPro" id="IPR010656">
    <property type="entry name" value="DctM"/>
</dbReference>
<dbReference type="Pfam" id="PF06808">
    <property type="entry name" value="DctM"/>
    <property type="match status" value="1"/>
</dbReference>
<protein>
    <submittedName>
        <fullName evidence="10">TRAP transporter large permease subunit</fullName>
    </submittedName>
</protein>
<dbReference type="AlphaFoldDB" id="A0A9E4N3J2"/>
<keyword evidence="4 8" id="KW-0812">Transmembrane</keyword>
<evidence type="ECO:0000313" key="10">
    <source>
        <dbReference type="EMBL" id="MCG7946520.1"/>
    </source>
</evidence>
<evidence type="ECO:0000256" key="7">
    <source>
        <dbReference type="RuleBase" id="RU369079"/>
    </source>
</evidence>
<feature type="transmembrane region" description="Helical" evidence="8">
    <location>
        <begin position="174"/>
        <end position="194"/>
    </location>
</feature>
<dbReference type="EMBL" id="JAEPCM010000308">
    <property type="protein sequence ID" value="MCG7946520.1"/>
    <property type="molecule type" value="Genomic_DNA"/>
</dbReference>
<evidence type="ECO:0000256" key="5">
    <source>
        <dbReference type="ARBA" id="ARBA00022989"/>
    </source>
</evidence>
<evidence type="ECO:0000313" key="11">
    <source>
        <dbReference type="Proteomes" id="UP000886667"/>
    </source>
</evidence>
<comment type="caution">
    <text evidence="10">The sequence shown here is derived from an EMBL/GenBank/DDBJ whole genome shotgun (WGS) entry which is preliminary data.</text>
</comment>
<reference evidence="10" key="1">
    <citation type="journal article" date="2021" name="Proc. Natl. Acad. Sci. U.S.A.">
        <title>Global biogeography of chemosynthetic symbionts reveals both localized and globally distributed symbiont groups. .</title>
        <authorList>
            <person name="Osvatic J.T."/>
            <person name="Wilkins L.G.E."/>
            <person name="Leibrecht L."/>
            <person name="Leray M."/>
            <person name="Zauner S."/>
            <person name="Polzin J."/>
            <person name="Camacho Y."/>
            <person name="Gros O."/>
            <person name="van Gils J.A."/>
            <person name="Eisen J.A."/>
            <person name="Petersen J.M."/>
            <person name="Yuen B."/>
        </authorList>
    </citation>
    <scope>NUCLEOTIDE SEQUENCE</scope>
    <source>
        <strain evidence="10">MAGclacostrist064TRANS</strain>
    </source>
</reference>
<dbReference type="GO" id="GO:0005886">
    <property type="term" value="C:plasma membrane"/>
    <property type="evidence" value="ECO:0007669"/>
    <property type="project" value="UniProtKB-SubCell"/>
</dbReference>
<feature type="non-terminal residue" evidence="10">
    <location>
        <position position="212"/>
    </location>
</feature>
<sequence>MIVTIGLILLALSGAPLFAVIGAGALWGFYQSEIDLSVVAIEFFRLAETPVLLAIPLFTFAGYLLSEGNAPSRLVRLTQSLLGWMPGGMAFVALIACALFTAFTGASGVTIVALGALLYPALKQAGYKKSFSLGLVTTSGSLGLLFAPALPLILYAVVAQQLGIGGSITVDDMFLAGILPGLLMLFILMAWGLYSGRHLQLTPFSFAEARSA</sequence>
<proteinExistence type="predicted"/>
<evidence type="ECO:0000256" key="3">
    <source>
        <dbReference type="ARBA" id="ARBA00022519"/>
    </source>
</evidence>
<name>A0A9E4N3J2_9GAMM</name>
<dbReference type="Proteomes" id="UP000886667">
    <property type="component" value="Unassembled WGS sequence"/>
</dbReference>